<keyword evidence="1" id="KW-0732">Signal</keyword>
<evidence type="ECO:0000256" key="1">
    <source>
        <dbReference type="SAM" id="SignalP"/>
    </source>
</evidence>
<evidence type="ECO:0000313" key="2">
    <source>
        <dbReference type="EMBL" id="WAC13600.1"/>
    </source>
</evidence>
<gene>
    <name evidence="2" type="ORF">ON006_06505</name>
</gene>
<reference evidence="2" key="1">
    <citation type="submission" date="2022-11" db="EMBL/GenBank/DDBJ databases">
        <title>Dyadobacter pollutisoli sp. nov., isolated from plastic dumped soil.</title>
        <authorList>
            <person name="Kim J.M."/>
            <person name="Kim K.R."/>
            <person name="Lee J.K."/>
            <person name="Hao L."/>
            <person name="Jeon C.O."/>
        </authorList>
    </citation>
    <scope>NUCLEOTIDE SEQUENCE</scope>
    <source>
        <strain evidence="2">U1</strain>
    </source>
</reference>
<dbReference type="KEGG" id="dpf:ON006_06505"/>
<organism evidence="2 3">
    <name type="scientific">Dyadobacter pollutisoli</name>
    <dbReference type="NCBI Taxonomy" id="2910158"/>
    <lineage>
        <taxon>Bacteria</taxon>
        <taxon>Pseudomonadati</taxon>
        <taxon>Bacteroidota</taxon>
        <taxon>Cytophagia</taxon>
        <taxon>Cytophagales</taxon>
        <taxon>Spirosomataceae</taxon>
        <taxon>Dyadobacter</taxon>
    </lineage>
</organism>
<feature type="chain" id="PRO_5038987133" description="Ig-like domain-containing protein" evidence="1">
    <location>
        <begin position="24"/>
        <end position="225"/>
    </location>
</feature>
<proteinExistence type="predicted"/>
<evidence type="ECO:0000313" key="3">
    <source>
        <dbReference type="Proteomes" id="UP001164653"/>
    </source>
</evidence>
<sequence>MKKCFTTLCILFALTMLSQVSKAGTYYVINGEPFSLSPAAGSNFLQYIWTIKTGAAQTIETLDEASGGVLTHTFSDATSSPTLHTISLGVIQVLDGCLSEVVEHTIIVLPKLTVSITADKSNFCTDKAVDATLSASVSAVTGLGTYEVTVSPFAWSKGGSLITGEVSPTLDVTDVGIYEAVVSYILPTSGTYQPTASKLLNSVIPGSQEILHNLAVPITPIITLN</sequence>
<protein>
    <recommendedName>
        <fullName evidence="4">Ig-like domain-containing protein</fullName>
    </recommendedName>
</protein>
<accession>A0A9E8NBI1</accession>
<dbReference type="AlphaFoldDB" id="A0A9E8NBI1"/>
<dbReference type="EMBL" id="CP112998">
    <property type="protein sequence ID" value="WAC13600.1"/>
    <property type="molecule type" value="Genomic_DNA"/>
</dbReference>
<feature type="signal peptide" evidence="1">
    <location>
        <begin position="1"/>
        <end position="23"/>
    </location>
</feature>
<dbReference type="RefSeq" id="WP_244819292.1">
    <property type="nucleotide sequence ID" value="NZ_CP112998.1"/>
</dbReference>
<evidence type="ECO:0008006" key="4">
    <source>
        <dbReference type="Google" id="ProtNLM"/>
    </source>
</evidence>
<name>A0A9E8NBI1_9BACT</name>
<keyword evidence="3" id="KW-1185">Reference proteome</keyword>
<dbReference type="Proteomes" id="UP001164653">
    <property type="component" value="Chromosome"/>
</dbReference>